<keyword evidence="3" id="KW-1185">Reference proteome</keyword>
<dbReference type="AlphaFoldDB" id="A0A2R4T511"/>
<dbReference type="GeneID" id="55657675"/>
<dbReference type="Pfam" id="PF13302">
    <property type="entry name" value="Acetyltransf_3"/>
    <property type="match status" value="1"/>
</dbReference>
<dbReference type="PROSITE" id="PS51186">
    <property type="entry name" value="GNAT"/>
    <property type="match status" value="1"/>
</dbReference>
<dbReference type="PANTHER" id="PTHR43792">
    <property type="entry name" value="GNAT FAMILY, PUTATIVE (AFU_ORTHOLOGUE AFUA_3G00765)-RELATED-RELATED"/>
    <property type="match status" value="1"/>
</dbReference>
<dbReference type="OrthoDB" id="3533156at2"/>
<dbReference type="GO" id="GO:0016747">
    <property type="term" value="F:acyltransferase activity, transferring groups other than amino-acyl groups"/>
    <property type="evidence" value="ECO:0007669"/>
    <property type="project" value="InterPro"/>
</dbReference>
<dbReference type="InterPro" id="IPR000182">
    <property type="entry name" value="GNAT_dom"/>
</dbReference>
<reference evidence="2 3" key="1">
    <citation type="submission" date="2018-01" db="EMBL/GenBank/DDBJ databases">
        <title>Complete genome sequence of Streptomyces lunaelactis MM109T, a Ferroverdin A producer isolated from cave moonmilk deposits.</title>
        <authorList>
            <person name="Naome A."/>
            <person name="Martinet L."/>
            <person name="Maciejewska M."/>
            <person name="Anderssen S."/>
            <person name="Adam D."/>
            <person name="Tenconi E."/>
            <person name="Deflandre B."/>
            <person name="Arguelles-Arias A."/>
            <person name="Calusinska M."/>
            <person name="Copieters W."/>
            <person name="Karim L."/>
            <person name="Hanikenne M."/>
            <person name="Baurain D."/>
            <person name="van Wezel G."/>
            <person name="Smargiasso N."/>
            <person name="de Pauw E."/>
            <person name="Delfosse P."/>
            <person name="Rigali S."/>
        </authorList>
    </citation>
    <scope>NUCLEOTIDE SEQUENCE [LARGE SCALE GENOMIC DNA]</scope>
    <source>
        <strain evidence="2 3">MM109</strain>
    </source>
</reference>
<feature type="domain" description="N-acetyltransferase" evidence="1">
    <location>
        <begin position="10"/>
        <end position="168"/>
    </location>
</feature>
<dbReference type="SUPFAM" id="SSF55729">
    <property type="entry name" value="Acyl-CoA N-acyltransferases (Nat)"/>
    <property type="match status" value="1"/>
</dbReference>
<dbReference type="KEGG" id="slk:SLUN_20705"/>
<accession>A0A2R4T511</accession>
<evidence type="ECO:0000259" key="1">
    <source>
        <dbReference type="PROSITE" id="PS51186"/>
    </source>
</evidence>
<sequence>MVGQLETERLMLRPWRIQDAEQALGIFSASSVARWLSPAMDRVGDVNAMRLVLQQWIGEDGRLVPPAGRWAIERREDQRLVGGGILLPLPPRGDDIEMGWQLHPEMWGQGYASEAGRALARWAFDKGFDELLAVVRPANKRAAATARRIGMEWVGETEKYYDMRLQVFRLRPGDFEAQVS</sequence>
<dbReference type="InterPro" id="IPR016181">
    <property type="entry name" value="Acyl_CoA_acyltransferase"/>
</dbReference>
<dbReference type="PANTHER" id="PTHR43792:SF1">
    <property type="entry name" value="N-ACETYLTRANSFERASE DOMAIN-CONTAINING PROTEIN"/>
    <property type="match status" value="1"/>
</dbReference>
<protein>
    <submittedName>
        <fullName evidence="2">GNAT family N-acetyltransferase</fullName>
    </submittedName>
</protein>
<evidence type="ECO:0000313" key="3">
    <source>
        <dbReference type="Proteomes" id="UP000244201"/>
    </source>
</evidence>
<dbReference type="EMBL" id="CP026304">
    <property type="protein sequence ID" value="AVZ74225.1"/>
    <property type="molecule type" value="Genomic_DNA"/>
</dbReference>
<keyword evidence="2" id="KW-0808">Transferase</keyword>
<dbReference type="Proteomes" id="UP000244201">
    <property type="component" value="Chromosome"/>
</dbReference>
<dbReference type="CDD" id="cd04301">
    <property type="entry name" value="NAT_SF"/>
    <property type="match status" value="1"/>
</dbReference>
<dbReference type="Gene3D" id="3.40.630.30">
    <property type="match status" value="1"/>
</dbReference>
<organism evidence="2 3">
    <name type="scientific">Streptomyces lunaelactis</name>
    <dbReference type="NCBI Taxonomy" id="1535768"/>
    <lineage>
        <taxon>Bacteria</taxon>
        <taxon>Bacillati</taxon>
        <taxon>Actinomycetota</taxon>
        <taxon>Actinomycetes</taxon>
        <taxon>Kitasatosporales</taxon>
        <taxon>Streptomycetaceae</taxon>
        <taxon>Streptomyces</taxon>
    </lineage>
</organism>
<dbReference type="InterPro" id="IPR051531">
    <property type="entry name" value="N-acetyltransferase"/>
</dbReference>
<dbReference type="RefSeq" id="WP_108150486.1">
    <property type="nucleotide sequence ID" value="NZ_CP026304.1"/>
</dbReference>
<evidence type="ECO:0000313" key="2">
    <source>
        <dbReference type="EMBL" id="AVZ74225.1"/>
    </source>
</evidence>
<proteinExistence type="predicted"/>
<gene>
    <name evidence="2" type="ORF">SLUN_20705</name>
</gene>
<name>A0A2R4T511_9ACTN</name>